<keyword evidence="2" id="KW-1185">Reference proteome</keyword>
<organism evidence="1 2">
    <name type="scientific">Lithospermum erythrorhizon</name>
    <name type="common">Purple gromwell</name>
    <name type="synonym">Lithospermum officinale var. erythrorhizon</name>
    <dbReference type="NCBI Taxonomy" id="34254"/>
    <lineage>
        <taxon>Eukaryota</taxon>
        <taxon>Viridiplantae</taxon>
        <taxon>Streptophyta</taxon>
        <taxon>Embryophyta</taxon>
        <taxon>Tracheophyta</taxon>
        <taxon>Spermatophyta</taxon>
        <taxon>Magnoliopsida</taxon>
        <taxon>eudicotyledons</taxon>
        <taxon>Gunneridae</taxon>
        <taxon>Pentapetalae</taxon>
        <taxon>asterids</taxon>
        <taxon>lamiids</taxon>
        <taxon>Boraginales</taxon>
        <taxon>Boraginaceae</taxon>
        <taxon>Boraginoideae</taxon>
        <taxon>Lithospermeae</taxon>
        <taxon>Lithospermum</taxon>
    </lineage>
</organism>
<accession>A0AAV3NWN3</accession>
<name>A0AAV3NWN3_LITER</name>
<sequence>MKVDGTHREEVISLIREFEDVFAWGPEDMPGVDPEVAMHLLHDLMFSPSSKESEPSATKRIWRYEPRLKPY</sequence>
<evidence type="ECO:0000313" key="2">
    <source>
        <dbReference type="Proteomes" id="UP001454036"/>
    </source>
</evidence>
<reference evidence="1 2" key="1">
    <citation type="submission" date="2024-01" db="EMBL/GenBank/DDBJ databases">
        <title>The complete chloroplast genome sequence of Lithospermum erythrorhizon: insights into the phylogenetic relationship among Boraginaceae species and the maternal lineages of purple gromwells.</title>
        <authorList>
            <person name="Okada T."/>
            <person name="Watanabe K."/>
        </authorList>
    </citation>
    <scope>NUCLEOTIDE SEQUENCE [LARGE SCALE GENOMIC DNA]</scope>
</reference>
<proteinExistence type="predicted"/>
<evidence type="ECO:0000313" key="1">
    <source>
        <dbReference type="EMBL" id="GAA0143812.1"/>
    </source>
</evidence>
<dbReference type="Proteomes" id="UP001454036">
    <property type="component" value="Unassembled WGS sequence"/>
</dbReference>
<gene>
    <name evidence="1" type="ORF">LIER_35812</name>
</gene>
<dbReference type="EMBL" id="BAABME010015958">
    <property type="protein sequence ID" value="GAA0143812.1"/>
    <property type="molecule type" value="Genomic_DNA"/>
</dbReference>
<protein>
    <submittedName>
        <fullName evidence="1">Uncharacterized protein</fullName>
    </submittedName>
</protein>
<comment type="caution">
    <text evidence="1">The sequence shown here is derived from an EMBL/GenBank/DDBJ whole genome shotgun (WGS) entry which is preliminary data.</text>
</comment>
<dbReference type="AlphaFoldDB" id="A0AAV3NWN3"/>